<evidence type="ECO:0000259" key="1">
    <source>
        <dbReference type="Pfam" id="PF12146"/>
    </source>
</evidence>
<dbReference type="OrthoDB" id="5290302at2"/>
<keyword evidence="4" id="KW-1185">Reference proteome</keyword>
<evidence type="ECO:0000313" key="4">
    <source>
        <dbReference type="Proteomes" id="UP000623307"/>
    </source>
</evidence>
<dbReference type="RefSeq" id="WP_063240309.1">
    <property type="nucleotide sequence ID" value="NZ_CP069809.1"/>
</dbReference>
<dbReference type="InterPro" id="IPR022742">
    <property type="entry name" value="Hydrolase_4"/>
</dbReference>
<dbReference type="InterPro" id="IPR050228">
    <property type="entry name" value="Carboxylesterase_BioH"/>
</dbReference>
<accession>A0A375GKX9</accession>
<sequence length="250" mass="27206">MSRWVFLRGLTRETRHWGHLPAQWEAAGLGRPLLPDLPGNGALSVQPAPWCVRDMVSAVRRQLSTAGARGPYRVLAMSLGAMVATEWASSYPDEVAALVLVNTSMRPFCTPMQRLRPRNWGRLLRMAQRWHDRAYCERTIHAITCARADTLAADIVAWQAIAADAPVSRSAALAQLVAAARYRAPASAPGCPVLLIASASDRLVDPACSAKIGQAWDAPVLTHHWAGHDLPHDDPQWLCGAVTGFPSGDR</sequence>
<dbReference type="EMBL" id="CP069811">
    <property type="protein sequence ID" value="QRQ92286.1"/>
    <property type="molecule type" value="Genomic_DNA"/>
</dbReference>
<evidence type="ECO:0000313" key="3">
    <source>
        <dbReference type="EMBL" id="SPC24991.1"/>
    </source>
</evidence>
<proteinExistence type="predicted"/>
<feature type="domain" description="Serine aminopeptidase S33" evidence="1">
    <location>
        <begin position="52"/>
        <end position="215"/>
    </location>
</feature>
<organism evidence="3">
    <name type="scientific">Cupriavidus oxalaticus</name>
    <dbReference type="NCBI Taxonomy" id="96344"/>
    <lineage>
        <taxon>Bacteria</taxon>
        <taxon>Pseudomonadati</taxon>
        <taxon>Pseudomonadota</taxon>
        <taxon>Betaproteobacteria</taxon>
        <taxon>Burkholderiales</taxon>
        <taxon>Burkholderiaceae</taxon>
        <taxon>Cupriavidus</taxon>
    </lineage>
</organism>
<dbReference type="AlphaFoldDB" id="A0A375GKX9"/>
<name>A0A375GKX9_9BURK</name>
<dbReference type="Proteomes" id="UP000256862">
    <property type="component" value="Plasmid CO2235_mp"/>
</dbReference>
<evidence type="ECO:0000313" key="2">
    <source>
        <dbReference type="EMBL" id="QRQ92286.1"/>
    </source>
</evidence>
<dbReference type="GeneID" id="303488884"/>
<keyword evidence="3" id="KW-0378">Hydrolase</keyword>
<dbReference type="InterPro" id="IPR029058">
    <property type="entry name" value="AB_hydrolase_fold"/>
</dbReference>
<dbReference type="Pfam" id="PF12146">
    <property type="entry name" value="Hydrolase_4"/>
    <property type="match status" value="1"/>
</dbReference>
<gene>
    <name evidence="3" type="ORF">CO2235_MP90081</name>
    <name evidence="2" type="ORF">JTE92_05100</name>
</gene>
<dbReference type="PANTHER" id="PTHR43194">
    <property type="entry name" value="HYDROLASE ALPHA/BETA FOLD FAMILY"/>
    <property type="match status" value="1"/>
</dbReference>
<dbReference type="Proteomes" id="UP000623307">
    <property type="component" value="Chromosome 1"/>
</dbReference>
<reference evidence="3" key="1">
    <citation type="submission" date="2018-01" db="EMBL/GenBank/DDBJ databases">
        <authorList>
            <person name="Clerissi C."/>
        </authorList>
    </citation>
    <scope>NUCLEOTIDE SEQUENCE</scope>
    <source>
        <strain evidence="3">Cupriavidus oxalaticus LMG 2235</strain>
    </source>
</reference>
<protein>
    <submittedName>
        <fullName evidence="2">Alpha/beta hydrolase</fullName>
    </submittedName>
    <submittedName>
        <fullName evidence="3">Hydrolase of the alpha/beta superfamily</fullName>
    </submittedName>
</protein>
<reference evidence="2 4" key="2">
    <citation type="submission" date="2021-02" db="EMBL/GenBank/DDBJ databases">
        <title>Complete Genome Sequence of Cupriavidus oxalaticus Strain Ox1, a Soil Oxalate-Degrading Species.</title>
        <authorList>
            <person name="Palmieri F."/>
            <person name="Udriet P."/>
            <person name="Deuasquier M."/>
            <person name="Beaudoing E."/>
            <person name="Johnson S.L."/>
            <person name="Davenport K.W."/>
            <person name="Chain P.S."/>
            <person name="Bindschedler S."/>
            <person name="Junier P."/>
        </authorList>
    </citation>
    <scope>NUCLEOTIDE SEQUENCE [LARGE SCALE GENOMIC DNA]</scope>
    <source>
        <strain evidence="2 4">Ox1</strain>
    </source>
</reference>
<dbReference type="PANTHER" id="PTHR43194:SF5">
    <property type="entry name" value="PIMELOYL-[ACYL-CARRIER PROTEIN] METHYL ESTER ESTERASE"/>
    <property type="match status" value="1"/>
</dbReference>
<dbReference type="GO" id="GO:0016787">
    <property type="term" value="F:hydrolase activity"/>
    <property type="evidence" value="ECO:0007669"/>
    <property type="project" value="UniProtKB-KW"/>
</dbReference>
<dbReference type="EMBL" id="OGUS01000144">
    <property type="protein sequence ID" value="SPC24991.1"/>
    <property type="molecule type" value="Genomic_DNA"/>
</dbReference>
<dbReference type="SUPFAM" id="SSF53474">
    <property type="entry name" value="alpha/beta-Hydrolases"/>
    <property type="match status" value="1"/>
</dbReference>
<dbReference type="Gene3D" id="3.40.50.1820">
    <property type="entry name" value="alpha/beta hydrolase"/>
    <property type="match status" value="1"/>
</dbReference>